<dbReference type="OrthoDB" id="20872at2759"/>
<keyword evidence="2" id="KW-1185">Reference proteome</keyword>
<gene>
    <name evidence="1" type="ORF">K432DRAFT_267909</name>
</gene>
<name>A0A8E2E6V7_9PEZI</name>
<accession>A0A8E2E6V7</accession>
<dbReference type="InterPro" id="IPR011990">
    <property type="entry name" value="TPR-like_helical_dom_sf"/>
</dbReference>
<proteinExistence type="predicted"/>
<feature type="non-terminal residue" evidence="1">
    <location>
        <position position="82"/>
    </location>
</feature>
<sequence>AYQADGQINKAVDLLEHVVTVKSRALAEDHPSRLASQHELASAYQADGQIKKAVDPLEHVVTVELKTLRPDHPDRLISENAL</sequence>
<evidence type="ECO:0000313" key="2">
    <source>
        <dbReference type="Proteomes" id="UP000250266"/>
    </source>
</evidence>
<dbReference type="AlphaFoldDB" id="A0A8E2E6V7"/>
<feature type="non-terminal residue" evidence="1">
    <location>
        <position position="1"/>
    </location>
</feature>
<organism evidence="1 2">
    <name type="scientific">Lepidopterella palustris CBS 459.81</name>
    <dbReference type="NCBI Taxonomy" id="1314670"/>
    <lineage>
        <taxon>Eukaryota</taxon>
        <taxon>Fungi</taxon>
        <taxon>Dikarya</taxon>
        <taxon>Ascomycota</taxon>
        <taxon>Pezizomycotina</taxon>
        <taxon>Dothideomycetes</taxon>
        <taxon>Pleosporomycetidae</taxon>
        <taxon>Mytilinidiales</taxon>
        <taxon>Argynnaceae</taxon>
        <taxon>Lepidopterella</taxon>
    </lineage>
</organism>
<protein>
    <recommendedName>
        <fullName evidence="3">Kinesin light chain</fullName>
    </recommendedName>
</protein>
<reference evidence="1 2" key="1">
    <citation type="journal article" date="2016" name="Nat. Commun.">
        <title>Ectomycorrhizal ecology is imprinted in the genome of the dominant symbiotic fungus Cenococcum geophilum.</title>
        <authorList>
            <consortium name="DOE Joint Genome Institute"/>
            <person name="Peter M."/>
            <person name="Kohler A."/>
            <person name="Ohm R.A."/>
            <person name="Kuo A."/>
            <person name="Krutzmann J."/>
            <person name="Morin E."/>
            <person name="Arend M."/>
            <person name="Barry K.W."/>
            <person name="Binder M."/>
            <person name="Choi C."/>
            <person name="Clum A."/>
            <person name="Copeland A."/>
            <person name="Grisel N."/>
            <person name="Haridas S."/>
            <person name="Kipfer T."/>
            <person name="LaButti K."/>
            <person name="Lindquist E."/>
            <person name="Lipzen A."/>
            <person name="Maire R."/>
            <person name="Meier B."/>
            <person name="Mihaltcheva S."/>
            <person name="Molinier V."/>
            <person name="Murat C."/>
            <person name="Poggeler S."/>
            <person name="Quandt C.A."/>
            <person name="Sperisen C."/>
            <person name="Tritt A."/>
            <person name="Tisserant E."/>
            <person name="Crous P.W."/>
            <person name="Henrissat B."/>
            <person name="Nehls U."/>
            <person name="Egli S."/>
            <person name="Spatafora J.W."/>
            <person name="Grigoriev I.V."/>
            <person name="Martin F.M."/>
        </authorList>
    </citation>
    <scope>NUCLEOTIDE SEQUENCE [LARGE SCALE GENOMIC DNA]</scope>
    <source>
        <strain evidence="1 2">CBS 459.81</strain>
    </source>
</reference>
<evidence type="ECO:0000313" key="1">
    <source>
        <dbReference type="EMBL" id="OCK78264.1"/>
    </source>
</evidence>
<dbReference type="EMBL" id="KV745071">
    <property type="protein sequence ID" value="OCK78264.1"/>
    <property type="molecule type" value="Genomic_DNA"/>
</dbReference>
<dbReference type="Gene3D" id="1.25.40.10">
    <property type="entry name" value="Tetratricopeptide repeat domain"/>
    <property type="match status" value="1"/>
</dbReference>
<dbReference type="Proteomes" id="UP000250266">
    <property type="component" value="Unassembled WGS sequence"/>
</dbReference>
<evidence type="ECO:0008006" key="3">
    <source>
        <dbReference type="Google" id="ProtNLM"/>
    </source>
</evidence>
<dbReference type="Pfam" id="PF13424">
    <property type="entry name" value="TPR_12"/>
    <property type="match status" value="1"/>
</dbReference>
<dbReference type="SUPFAM" id="SSF48452">
    <property type="entry name" value="TPR-like"/>
    <property type="match status" value="1"/>
</dbReference>